<name>A0A0F9DT19_9ZZZZ</name>
<protein>
    <submittedName>
        <fullName evidence="1">Uncharacterized protein</fullName>
    </submittedName>
</protein>
<accession>A0A0F9DT19</accession>
<sequence length="75" mass="8183">DWDFTGATINELALIDELTVLEKNGAFAMKIGVPSRQAALDALCRVLGLNKDKLDLSGTVSLVERLQKGRDRVRG</sequence>
<proteinExistence type="predicted"/>
<dbReference type="EMBL" id="LAZR01027678">
    <property type="protein sequence ID" value="KKL64978.1"/>
    <property type="molecule type" value="Genomic_DNA"/>
</dbReference>
<feature type="non-terminal residue" evidence="1">
    <location>
        <position position="1"/>
    </location>
</feature>
<evidence type="ECO:0000313" key="1">
    <source>
        <dbReference type="EMBL" id="KKL64978.1"/>
    </source>
</evidence>
<reference evidence="1" key="1">
    <citation type="journal article" date="2015" name="Nature">
        <title>Complex archaea that bridge the gap between prokaryotes and eukaryotes.</title>
        <authorList>
            <person name="Spang A."/>
            <person name="Saw J.H."/>
            <person name="Jorgensen S.L."/>
            <person name="Zaremba-Niedzwiedzka K."/>
            <person name="Martijn J."/>
            <person name="Lind A.E."/>
            <person name="van Eijk R."/>
            <person name="Schleper C."/>
            <person name="Guy L."/>
            <person name="Ettema T.J."/>
        </authorList>
    </citation>
    <scope>NUCLEOTIDE SEQUENCE</scope>
</reference>
<dbReference type="AlphaFoldDB" id="A0A0F9DT19"/>
<organism evidence="1">
    <name type="scientific">marine sediment metagenome</name>
    <dbReference type="NCBI Taxonomy" id="412755"/>
    <lineage>
        <taxon>unclassified sequences</taxon>
        <taxon>metagenomes</taxon>
        <taxon>ecological metagenomes</taxon>
    </lineage>
</organism>
<comment type="caution">
    <text evidence="1">The sequence shown here is derived from an EMBL/GenBank/DDBJ whole genome shotgun (WGS) entry which is preliminary data.</text>
</comment>
<gene>
    <name evidence="1" type="ORF">LCGC14_2159620</name>
</gene>